<organism evidence="1 2">
    <name type="scientific">Tupaia chinensis</name>
    <name type="common">Chinese tree shrew</name>
    <name type="synonym">Tupaia belangeri chinensis</name>
    <dbReference type="NCBI Taxonomy" id="246437"/>
    <lineage>
        <taxon>Eukaryota</taxon>
        <taxon>Metazoa</taxon>
        <taxon>Chordata</taxon>
        <taxon>Craniata</taxon>
        <taxon>Vertebrata</taxon>
        <taxon>Euteleostomi</taxon>
        <taxon>Mammalia</taxon>
        <taxon>Eutheria</taxon>
        <taxon>Euarchontoglires</taxon>
        <taxon>Scandentia</taxon>
        <taxon>Tupaiidae</taxon>
        <taxon>Tupaia</taxon>
    </lineage>
</organism>
<reference evidence="2" key="1">
    <citation type="submission" date="2012-07" db="EMBL/GenBank/DDBJ databases">
        <title>Genome of the Chinese tree shrew, a rising model animal genetically related to primates.</title>
        <authorList>
            <person name="Zhang G."/>
            <person name="Fan Y."/>
            <person name="Yao Y."/>
            <person name="Huang Z."/>
        </authorList>
    </citation>
    <scope>NUCLEOTIDE SEQUENCE [LARGE SCALE GENOMIC DNA]</scope>
</reference>
<keyword evidence="2" id="KW-1185">Reference proteome</keyword>
<evidence type="ECO:0000313" key="2">
    <source>
        <dbReference type="Proteomes" id="UP000011518"/>
    </source>
</evidence>
<dbReference type="InParanoid" id="L9JD90"/>
<dbReference type="EMBL" id="KB321035">
    <property type="protein sequence ID" value="ELW48570.1"/>
    <property type="molecule type" value="Genomic_DNA"/>
</dbReference>
<proteinExistence type="predicted"/>
<gene>
    <name evidence="1" type="ORF">TREES_T100018024</name>
</gene>
<name>L9JD90_TUPCH</name>
<protein>
    <submittedName>
        <fullName evidence="1">Uncharacterized protein</fullName>
    </submittedName>
</protein>
<sequence>MLCPALSPVQSKLALGNIDSTCSSRVRNSFQLAWEDTLEEILTLTPVLNCNNSSSYLLVLRLKGSRNRNPTLDDNRQGKENRYEKRMCHTLWERNLPSCKVKTVMNKPTYREQPGQLTKLIEIAT</sequence>
<accession>L9JD90</accession>
<dbReference type="AlphaFoldDB" id="L9JD90"/>
<reference evidence="2" key="2">
    <citation type="journal article" date="2013" name="Nat. Commun.">
        <title>Genome of the Chinese tree shrew.</title>
        <authorList>
            <person name="Fan Y."/>
            <person name="Huang Z.Y."/>
            <person name="Cao C.C."/>
            <person name="Chen C.S."/>
            <person name="Chen Y.X."/>
            <person name="Fan D.D."/>
            <person name="He J."/>
            <person name="Hou H.L."/>
            <person name="Hu L."/>
            <person name="Hu X.T."/>
            <person name="Jiang X.T."/>
            <person name="Lai R."/>
            <person name="Lang Y.S."/>
            <person name="Liang B."/>
            <person name="Liao S.G."/>
            <person name="Mu D."/>
            <person name="Ma Y.Y."/>
            <person name="Niu Y.Y."/>
            <person name="Sun X.Q."/>
            <person name="Xia J.Q."/>
            <person name="Xiao J."/>
            <person name="Xiong Z.Q."/>
            <person name="Xu L."/>
            <person name="Yang L."/>
            <person name="Zhang Y."/>
            <person name="Zhao W."/>
            <person name="Zhao X.D."/>
            <person name="Zheng Y.T."/>
            <person name="Zhou J.M."/>
            <person name="Zhu Y.B."/>
            <person name="Zhang G.J."/>
            <person name="Wang J."/>
            <person name="Yao Y.G."/>
        </authorList>
    </citation>
    <scope>NUCLEOTIDE SEQUENCE [LARGE SCALE GENOMIC DNA]</scope>
</reference>
<evidence type="ECO:0000313" key="1">
    <source>
        <dbReference type="EMBL" id="ELW48570.1"/>
    </source>
</evidence>
<dbReference type="Proteomes" id="UP000011518">
    <property type="component" value="Unassembled WGS sequence"/>
</dbReference>